<reference evidence="1 2" key="1">
    <citation type="journal article" date="2019" name="Nat. Ecol. Evol.">
        <title>Megaphylogeny resolves global patterns of mushroom evolution.</title>
        <authorList>
            <person name="Varga T."/>
            <person name="Krizsan K."/>
            <person name="Foldi C."/>
            <person name="Dima B."/>
            <person name="Sanchez-Garcia M."/>
            <person name="Sanchez-Ramirez S."/>
            <person name="Szollosi G.J."/>
            <person name="Szarkandi J.G."/>
            <person name="Papp V."/>
            <person name="Albert L."/>
            <person name="Andreopoulos W."/>
            <person name="Angelini C."/>
            <person name="Antonin V."/>
            <person name="Barry K.W."/>
            <person name="Bougher N.L."/>
            <person name="Buchanan P."/>
            <person name="Buyck B."/>
            <person name="Bense V."/>
            <person name="Catcheside P."/>
            <person name="Chovatia M."/>
            <person name="Cooper J."/>
            <person name="Damon W."/>
            <person name="Desjardin D."/>
            <person name="Finy P."/>
            <person name="Geml J."/>
            <person name="Haridas S."/>
            <person name="Hughes K."/>
            <person name="Justo A."/>
            <person name="Karasinski D."/>
            <person name="Kautmanova I."/>
            <person name="Kiss B."/>
            <person name="Kocsube S."/>
            <person name="Kotiranta H."/>
            <person name="LaButti K.M."/>
            <person name="Lechner B.E."/>
            <person name="Liimatainen K."/>
            <person name="Lipzen A."/>
            <person name="Lukacs Z."/>
            <person name="Mihaltcheva S."/>
            <person name="Morgado L.N."/>
            <person name="Niskanen T."/>
            <person name="Noordeloos M.E."/>
            <person name="Ohm R.A."/>
            <person name="Ortiz-Santana B."/>
            <person name="Ovrebo C."/>
            <person name="Racz N."/>
            <person name="Riley R."/>
            <person name="Savchenko A."/>
            <person name="Shiryaev A."/>
            <person name="Soop K."/>
            <person name="Spirin V."/>
            <person name="Szebenyi C."/>
            <person name="Tomsovsky M."/>
            <person name="Tulloss R.E."/>
            <person name="Uehling J."/>
            <person name="Grigoriev I.V."/>
            <person name="Vagvolgyi C."/>
            <person name="Papp T."/>
            <person name="Martin F.M."/>
            <person name="Miettinen O."/>
            <person name="Hibbett D.S."/>
            <person name="Nagy L.G."/>
        </authorList>
    </citation>
    <scope>NUCLEOTIDE SEQUENCE [LARGE SCALE GENOMIC DNA]</scope>
    <source>
        <strain evidence="1 2">NL-1719</strain>
    </source>
</reference>
<dbReference type="Proteomes" id="UP000308600">
    <property type="component" value="Unassembled WGS sequence"/>
</dbReference>
<name>A0ACD3AJ85_9AGAR</name>
<evidence type="ECO:0000313" key="1">
    <source>
        <dbReference type="EMBL" id="TFK65652.1"/>
    </source>
</evidence>
<proteinExistence type="predicted"/>
<keyword evidence="2" id="KW-1185">Reference proteome</keyword>
<evidence type="ECO:0000313" key="2">
    <source>
        <dbReference type="Proteomes" id="UP000308600"/>
    </source>
</evidence>
<protein>
    <submittedName>
        <fullName evidence="1">Uncharacterized protein</fullName>
    </submittedName>
</protein>
<gene>
    <name evidence="1" type="ORF">BDN72DRAFT_900546</name>
</gene>
<sequence length="344" mass="38551">MLSTGSGSTLDTEYPLLCRVKSLVRAFGFCVHETTGSPLVDLGVMNVNGILDVVYTDDSDIFLFGGRSIIRSIDSVHSDKVMVYMLDDVDDTRYSRLTRGDFYLMNLLLDKEYSCGLLPGIDAESAYQLATRGYGEDLFQIATTADTPAAFKTATQSWSSRILTEFNVISSNKQAIQHPKLLEVITNTGLPSYESLRQYACPRTSIVHHDARFNSFSFQEPRVNEIASLCSQWLGWNSAAVLCQELAASLWESLCRHMMTSPYAIFDARSRYLLTPFCRIQIIRIGNPIRGQKRPVNTYRRLKVDVSNFYALAGLAPENGASITNLWVDQRIAANIFPTCRSQE</sequence>
<accession>A0ACD3AJ85</accession>
<organism evidence="1 2">
    <name type="scientific">Pluteus cervinus</name>
    <dbReference type="NCBI Taxonomy" id="181527"/>
    <lineage>
        <taxon>Eukaryota</taxon>
        <taxon>Fungi</taxon>
        <taxon>Dikarya</taxon>
        <taxon>Basidiomycota</taxon>
        <taxon>Agaricomycotina</taxon>
        <taxon>Agaricomycetes</taxon>
        <taxon>Agaricomycetidae</taxon>
        <taxon>Agaricales</taxon>
        <taxon>Pluteineae</taxon>
        <taxon>Pluteaceae</taxon>
        <taxon>Pluteus</taxon>
    </lineage>
</organism>
<dbReference type="EMBL" id="ML208430">
    <property type="protein sequence ID" value="TFK65652.1"/>
    <property type="molecule type" value="Genomic_DNA"/>
</dbReference>